<dbReference type="EMBL" id="CP140255">
    <property type="protein sequence ID" value="WQH14849.1"/>
    <property type="molecule type" value="Genomic_DNA"/>
</dbReference>
<dbReference type="InterPro" id="IPR012340">
    <property type="entry name" value="NA-bd_OB-fold"/>
</dbReference>
<dbReference type="Gene3D" id="2.40.50.140">
    <property type="entry name" value="Nucleic acid-binding proteins"/>
    <property type="match status" value="1"/>
</dbReference>
<dbReference type="RefSeq" id="WP_208862704.1">
    <property type="nucleotide sequence ID" value="NZ_CP140255.1"/>
</dbReference>
<sequence length="181" mass="21298">MDSTSETSQTFEKSKNIERRFLEQKSRGVSGLDLVLSLQSDLAKLYEDISMLLRKKICLSDYDELHRILNKWDSIYSYYGLDFGNIKIEKYRSYDPEFLAKNSFKKYIRGVVIKCGMHKTVTVLVQRKVTHHPTGKQIPRNTKYLVHDPYSSCKIGDEVLAYETRPISKRKNHAFFRKIYQ</sequence>
<dbReference type="Pfam" id="PF00366">
    <property type="entry name" value="Ribosomal_S17"/>
    <property type="match status" value="1"/>
</dbReference>
<proteinExistence type="inferred from homology"/>
<dbReference type="CDD" id="cd00364">
    <property type="entry name" value="Ribosomal_uS17"/>
    <property type="match status" value="1"/>
</dbReference>
<keyword evidence="2 5" id="KW-0689">Ribosomal protein</keyword>
<evidence type="ECO:0000313" key="5">
    <source>
        <dbReference type="EMBL" id="WQH14849.1"/>
    </source>
</evidence>
<evidence type="ECO:0000313" key="6">
    <source>
        <dbReference type="Proteomes" id="UP001324794"/>
    </source>
</evidence>
<dbReference type="PANTHER" id="PTHR10744:SF1">
    <property type="entry name" value="SMALL RIBOSOMAL SUBUNIT PROTEIN US17M"/>
    <property type="match status" value="1"/>
</dbReference>
<dbReference type="SUPFAM" id="SSF50249">
    <property type="entry name" value="Nucleic acid-binding proteins"/>
    <property type="match status" value="1"/>
</dbReference>
<evidence type="ECO:0000256" key="3">
    <source>
        <dbReference type="ARBA" id="ARBA00023274"/>
    </source>
</evidence>
<dbReference type="GO" id="GO:0005840">
    <property type="term" value="C:ribosome"/>
    <property type="evidence" value="ECO:0007669"/>
    <property type="project" value="UniProtKB-KW"/>
</dbReference>
<dbReference type="Proteomes" id="UP001324794">
    <property type="component" value="Chromosome"/>
</dbReference>
<evidence type="ECO:0000256" key="1">
    <source>
        <dbReference type="ARBA" id="ARBA00010254"/>
    </source>
</evidence>
<dbReference type="InterPro" id="IPR019979">
    <property type="entry name" value="Ribosomal_uS17_CS"/>
</dbReference>
<evidence type="ECO:0000256" key="4">
    <source>
        <dbReference type="ARBA" id="ARBA00035311"/>
    </source>
</evidence>
<keyword evidence="3" id="KW-0687">Ribonucleoprotein</keyword>
<keyword evidence="6" id="KW-1185">Reference proteome</keyword>
<reference evidence="5 6" key="1">
    <citation type="submission" date="2023-11" db="EMBL/GenBank/DDBJ databases">
        <title>MicrobeMod: A computational toolkit for identifying prokaryotic methylation and restriction-modification with nanopore sequencing.</title>
        <authorList>
            <person name="Crits-Christoph A."/>
            <person name="Kang S.C."/>
            <person name="Lee H."/>
            <person name="Ostrov N."/>
        </authorList>
    </citation>
    <scope>NUCLEOTIDE SEQUENCE [LARGE SCALE GENOMIC DNA]</scope>
    <source>
        <strain evidence="5 6">ATCC BAA-805</strain>
    </source>
</reference>
<organism evidence="5 6">
    <name type="scientific">Vreelandella neptunia</name>
    <dbReference type="NCBI Taxonomy" id="115551"/>
    <lineage>
        <taxon>Bacteria</taxon>
        <taxon>Pseudomonadati</taxon>
        <taxon>Pseudomonadota</taxon>
        <taxon>Gammaproteobacteria</taxon>
        <taxon>Oceanospirillales</taxon>
        <taxon>Halomonadaceae</taxon>
        <taxon>Vreelandella</taxon>
    </lineage>
</organism>
<dbReference type="NCBIfam" id="NF004123">
    <property type="entry name" value="PRK05610.1"/>
    <property type="match status" value="1"/>
</dbReference>
<comment type="similarity">
    <text evidence="1">Belongs to the universal ribosomal protein uS17 family.</text>
</comment>
<gene>
    <name evidence="5" type="primary">rpsQ</name>
    <name evidence="5" type="ORF">SR894_10020</name>
</gene>
<accession>A0ABZ0YRQ2</accession>
<dbReference type="InterPro" id="IPR000266">
    <property type="entry name" value="Ribosomal_uS17"/>
</dbReference>
<dbReference type="PANTHER" id="PTHR10744">
    <property type="entry name" value="40S RIBOSOMAL PROTEIN S11 FAMILY MEMBER"/>
    <property type="match status" value="1"/>
</dbReference>
<protein>
    <recommendedName>
        <fullName evidence="4">30S ribosomal protein S17</fullName>
    </recommendedName>
</protein>
<dbReference type="PROSITE" id="PS00056">
    <property type="entry name" value="RIBOSOMAL_S17"/>
    <property type="match status" value="1"/>
</dbReference>
<name>A0ABZ0YRQ2_9GAMM</name>
<evidence type="ECO:0000256" key="2">
    <source>
        <dbReference type="ARBA" id="ARBA00022980"/>
    </source>
</evidence>